<reference evidence="2" key="2">
    <citation type="submission" date="2021-04" db="EMBL/GenBank/DDBJ databases">
        <authorList>
            <person name="Gilroy R."/>
        </authorList>
    </citation>
    <scope>NUCLEOTIDE SEQUENCE</scope>
    <source>
        <strain evidence="2">ChiGjej1B1-98</strain>
    </source>
</reference>
<accession>A0A9D2C8K2</accession>
<comment type="caution">
    <text evidence="2">The sequence shown here is derived from an EMBL/GenBank/DDBJ whole genome shotgun (WGS) entry which is preliminary data.</text>
</comment>
<sequence length="249" mass="26995">MLQRREPPLRVLVVHAHPDDEALCGGALLRELHERGVRVSLLTCSRGEAGEIVAGAVPADTPEWRLPEIRERELRGSADALGIADQFWLGTPPARAPGLPPRQYRDSGMRWIREGLAGPADTHDAGSLTAAGLAEVVADIEAAIDVTEPDLIVSYDDRGGYGHPDHVRAREASLSAARGRGIPFAEFTEDRQASGVLWFSLPQHRDAVSAALRHHRTQLKVDGDESGLTHSGGQWQALPLEIGLRPITH</sequence>
<name>A0A9D2C8K2_9MICO</name>
<organism evidence="2 3">
    <name type="scientific">Candidatus Agrococcus pullicola</name>
    <dbReference type="NCBI Taxonomy" id="2838429"/>
    <lineage>
        <taxon>Bacteria</taxon>
        <taxon>Bacillati</taxon>
        <taxon>Actinomycetota</taxon>
        <taxon>Actinomycetes</taxon>
        <taxon>Micrococcales</taxon>
        <taxon>Microbacteriaceae</taxon>
        <taxon>Agrococcus</taxon>
    </lineage>
</organism>
<dbReference type="Pfam" id="PF02585">
    <property type="entry name" value="PIG-L"/>
    <property type="match status" value="1"/>
</dbReference>
<dbReference type="InterPro" id="IPR024078">
    <property type="entry name" value="LmbE-like_dom_sf"/>
</dbReference>
<reference evidence="2" key="1">
    <citation type="journal article" date="2021" name="PeerJ">
        <title>Extensive microbial diversity within the chicken gut microbiome revealed by metagenomics and culture.</title>
        <authorList>
            <person name="Gilroy R."/>
            <person name="Ravi A."/>
            <person name="Getino M."/>
            <person name="Pursley I."/>
            <person name="Horton D.L."/>
            <person name="Alikhan N.F."/>
            <person name="Baker D."/>
            <person name="Gharbi K."/>
            <person name="Hall N."/>
            <person name="Watson M."/>
            <person name="Adriaenssens E.M."/>
            <person name="Foster-Nyarko E."/>
            <person name="Jarju S."/>
            <person name="Secka A."/>
            <person name="Antonio M."/>
            <person name="Oren A."/>
            <person name="Chaudhuri R.R."/>
            <person name="La Ragione R."/>
            <person name="Hildebrand F."/>
            <person name="Pallen M.J."/>
        </authorList>
    </citation>
    <scope>NUCLEOTIDE SEQUENCE</scope>
    <source>
        <strain evidence="2">ChiGjej1B1-98</strain>
    </source>
</reference>
<evidence type="ECO:0000313" key="2">
    <source>
        <dbReference type="EMBL" id="HIY66241.1"/>
    </source>
</evidence>
<dbReference type="Gene3D" id="3.40.50.10320">
    <property type="entry name" value="LmbE-like"/>
    <property type="match status" value="1"/>
</dbReference>
<protein>
    <submittedName>
        <fullName evidence="2">PIG-L family deacetylase</fullName>
    </submittedName>
</protein>
<dbReference type="SUPFAM" id="SSF102588">
    <property type="entry name" value="LmbE-like"/>
    <property type="match status" value="1"/>
</dbReference>
<evidence type="ECO:0000256" key="1">
    <source>
        <dbReference type="ARBA" id="ARBA00022833"/>
    </source>
</evidence>
<evidence type="ECO:0000313" key="3">
    <source>
        <dbReference type="Proteomes" id="UP000824005"/>
    </source>
</evidence>
<dbReference type="PANTHER" id="PTHR12993">
    <property type="entry name" value="N-ACETYLGLUCOSAMINYL-PHOSPHATIDYLINOSITOL DE-N-ACETYLASE-RELATED"/>
    <property type="match status" value="1"/>
</dbReference>
<dbReference type="Proteomes" id="UP000824005">
    <property type="component" value="Unassembled WGS sequence"/>
</dbReference>
<dbReference type="EMBL" id="DXDC01000243">
    <property type="protein sequence ID" value="HIY66241.1"/>
    <property type="molecule type" value="Genomic_DNA"/>
</dbReference>
<dbReference type="PANTHER" id="PTHR12993:SF11">
    <property type="entry name" value="N-ACETYLGLUCOSAMINYL-PHOSPHATIDYLINOSITOL DE-N-ACETYLASE"/>
    <property type="match status" value="1"/>
</dbReference>
<dbReference type="InterPro" id="IPR003737">
    <property type="entry name" value="GlcNAc_PI_deacetylase-related"/>
</dbReference>
<dbReference type="GO" id="GO:0016137">
    <property type="term" value="P:glycoside metabolic process"/>
    <property type="evidence" value="ECO:0007669"/>
    <property type="project" value="UniProtKB-ARBA"/>
</dbReference>
<dbReference type="AlphaFoldDB" id="A0A9D2C8K2"/>
<keyword evidence="1" id="KW-0862">Zinc</keyword>
<dbReference type="GO" id="GO:0016811">
    <property type="term" value="F:hydrolase activity, acting on carbon-nitrogen (but not peptide) bonds, in linear amides"/>
    <property type="evidence" value="ECO:0007669"/>
    <property type="project" value="TreeGrafter"/>
</dbReference>
<gene>
    <name evidence="2" type="ORF">H9830_08205</name>
</gene>
<proteinExistence type="predicted"/>